<feature type="compositionally biased region" description="Polar residues" evidence="1">
    <location>
        <begin position="1"/>
        <end position="16"/>
    </location>
</feature>
<keyword evidence="3" id="KW-1185">Reference proteome</keyword>
<evidence type="ECO:0000313" key="3">
    <source>
        <dbReference type="Proteomes" id="UP001244207"/>
    </source>
</evidence>
<sequence length="64" mass="7020">MCVSTPDNSTESSKSVHTSKRSCGDRPVRYGDESRSWTNDRPAPPSLALHSCPAPGHDMSQDCW</sequence>
<dbReference type="AlphaFoldDB" id="A0AAD8UN28"/>
<organism evidence="2 3">
    <name type="scientific">Glomerella acutata</name>
    <name type="common">Colletotrichum acutatum</name>
    <dbReference type="NCBI Taxonomy" id="27357"/>
    <lineage>
        <taxon>Eukaryota</taxon>
        <taxon>Fungi</taxon>
        <taxon>Dikarya</taxon>
        <taxon>Ascomycota</taxon>
        <taxon>Pezizomycotina</taxon>
        <taxon>Sordariomycetes</taxon>
        <taxon>Hypocreomycetidae</taxon>
        <taxon>Glomerellales</taxon>
        <taxon>Glomerellaceae</taxon>
        <taxon>Colletotrichum</taxon>
        <taxon>Colletotrichum acutatum species complex</taxon>
    </lineage>
</organism>
<gene>
    <name evidence="2" type="ORF">BDZ83DRAFT_624186</name>
</gene>
<evidence type="ECO:0000256" key="1">
    <source>
        <dbReference type="SAM" id="MobiDB-lite"/>
    </source>
</evidence>
<name>A0AAD8UN28_GLOAC</name>
<protein>
    <submittedName>
        <fullName evidence="2">Uncharacterized protein</fullName>
    </submittedName>
</protein>
<comment type="caution">
    <text evidence="2">The sequence shown here is derived from an EMBL/GenBank/DDBJ whole genome shotgun (WGS) entry which is preliminary data.</text>
</comment>
<evidence type="ECO:0000313" key="2">
    <source>
        <dbReference type="EMBL" id="KAK1724104.1"/>
    </source>
</evidence>
<reference evidence="2" key="1">
    <citation type="submission" date="2021-12" db="EMBL/GenBank/DDBJ databases">
        <title>Comparative genomics, transcriptomics and evolutionary studies reveal genomic signatures of adaptation to plant cell wall in hemibiotrophic fungi.</title>
        <authorList>
            <consortium name="DOE Joint Genome Institute"/>
            <person name="Baroncelli R."/>
            <person name="Diaz J.F."/>
            <person name="Benocci T."/>
            <person name="Peng M."/>
            <person name="Battaglia E."/>
            <person name="Haridas S."/>
            <person name="Andreopoulos W."/>
            <person name="Labutti K."/>
            <person name="Pangilinan J."/>
            <person name="Floch G.L."/>
            <person name="Makela M.R."/>
            <person name="Henrissat B."/>
            <person name="Grigoriev I.V."/>
            <person name="Crouch J.A."/>
            <person name="De Vries R.P."/>
            <person name="Sukno S.A."/>
            <person name="Thon M.R."/>
        </authorList>
    </citation>
    <scope>NUCLEOTIDE SEQUENCE</scope>
    <source>
        <strain evidence="2">CBS 112980</strain>
    </source>
</reference>
<dbReference type="EMBL" id="JAHMHS010000056">
    <property type="protein sequence ID" value="KAK1724104.1"/>
    <property type="molecule type" value="Genomic_DNA"/>
</dbReference>
<feature type="region of interest" description="Disordered" evidence="1">
    <location>
        <begin position="1"/>
        <end position="64"/>
    </location>
</feature>
<feature type="compositionally biased region" description="Basic and acidic residues" evidence="1">
    <location>
        <begin position="22"/>
        <end position="35"/>
    </location>
</feature>
<dbReference type="Proteomes" id="UP001244207">
    <property type="component" value="Unassembled WGS sequence"/>
</dbReference>
<dbReference type="GeneID" id="85392331"/>
<proteinExistence type="predicted"/>
<accession>A0AAD8UN28</accession>
<dbReference type="RefSeq" id="XP_060364159.1">
    <property type="nucleotide sequence ID" value="XM_060508432.1"/>
</dbReference>